<dbReference type="PROSITE" id="PS50893">
    <property type="entry name" value="ABC_TRANSPORTER_2"/>
    <property type="match status" value="1"/>
</dbReference>
<dbReference type="InterPro" id="IPR003439">
    <property type="entry name" value="ABC_transporter-like_ATP-bd"/>
</dbReference>
<reference evidence="12 13" key="1">
    <citation type="journal article" date="2013" name="PLoS ONE">
        <title>Comparative analysis of the peanut witches'-broom phytoplasma genome reveals horizontal transfer of potential mobile units and effectors.</title>
        <authorList>
            <person name="Chung W.C."/>
            <person name="Chen L.L."/>
            <person name="Lo W.S."/>
            <person name="Lin C.P."/>
            <person name="Kuo C.H."/>
        </authorList>
    </citation>
    <scope>NUCLEOTIDE SEQUENCE [LARGE SCALE GENOMIC DNA]</scope>
    <source>
        <strain evidence="12 13">NTU2011</strain>
    </source>
</reference>
<proteinExistence type="inferred from homology"/>
<keyword evidence="5" id="KW-0547">Nucleotide-binding</keyword>
<dbReference type="InterPro" id="IPR003593">
    <property type="entry name" value="AAA+_ATPase"/>
</dbReference>
<evidence type="ECO:0000256" key="7">
    <source>
        <dbReference type="ARBA" id="ARBA00022989"/>
    </source>
</evidence>
<comment type="caution">
    <text evidence="12">The sequence shown here is derived from an EMBL/GenBank/DDBJ whole genome shotgun (WGS) entry which is preliminary data.</text>
</comment>
<dbReference type="InterPro" id="IPR017911">
    <property type="entry name" value="MacB-like_ATP-bd"/>
</dbReference>
<comment type="subcellular location">
    <subcellularLocation>
        <location evidence="1">Cell inner membrane</location>
        <topology evidence="1">Multi-pass membrane protein</topology>
    </subcellularLocation>
</comment>
<organism evidence="12 13">
    <name type="scientific">Peanut witches'-broom phytoplasma NTU2011</name>
    <dbReference type="NCBI Taxonomy" id="1163385"/>
    <lineage>
        <taxon>Bacteria</taxon>
        <taxon>Bacillati</taxon>
        <taxon>Mycoplasmatota</taxon>
        <taxon>Mollicutes</taxon>
        <taxon>Acholeplasmatales</taxon>
        <taxon>Acholeplasmataceae</taxon>
        <taxon>Candidatus Phytoplasma</taxon>
        <taxon>16SrII (Peanut WB group)</taxon>
    </lineage>
</organism>
<dbReference type="SUPFAM" id="SSF52540">
    <property type="entry name" value="P-loop containing nucleoside triphosphate hydrolases"/>
    <property type="match status" value="1"/>
</dbReference>
<feature type="transmembrane region" description="Helical" evidence="10">
    <location>
        <begin position="688"/>
        <end position="711"/>
    </location>
</feature>
<dbReference type="PANTHER" id="PTHR42798:SF4">
    <property type="entry name" value="ABC TRANSPORTER DOMAIN-CONTAINING PROTEIN"/>
    <property type="match status" value="1"/>
</dbReference>
<keyword evidence="7 10" id="KW-1133">Transmembrane helix</keyword>
<evidence type="ECO:0000256" key="4">
    <source>
        <dbReference type="ARBA" id="ARBA00022692"/>
    </source>
</evidence>
<dbReference type="Proteomes" id="UP000014082">
    <property type="component" value="Unassembled WGS sequence"/>
</dbReference>
<dbReference type="CDD" id="cd03255">
    <property type="entry name" value="ABC_MJ0796_LolCDE_FtsE"/>
    <property type="match status" value="1"/>
</dbReference>
<evidence type="ECO:0000256" key="2">
    <source>
        <dbReference type="ARBA" id="ARBA00022448"/>
    </source>
</evidence>
<dbReference type="PANTHER" id="PTHR42798">
    <property type="entry name" value="LIPOPROTEIN-RELEASING SYSTEM ATP-BINDING PROTEIN LOLD"/>
    <property type="match status" value="1"/>
</dbReference>
<dbReference type="Pfam" id="PF00005">
    <property type="entry name" value="ABC_tran"/>
    <property type="match status" value="1"/>
</dbReference>
<feature type="domain" description="ABC transporter" evidence="11">
    <location>
        <begin position="5"/>
        <end position="238"/>
    </location>
</feature>
<evidence type="ECO:0000256" key="8">
    <source>
        <dbReference type="ARBA" id="ARBA00023136"/>
    </source>
</evidence>
<keyword evidence="4 10" id="KW-0812">Transmembrane</keyword>
<feature type="transmembrane region" description="Helical" evidence="10">
    <location>
        <begin position="594"/>
        <end position="618"/>
    </location>
</feature>
<feature type="transmembrane region" description="Helical" evidence="10">
    <location>
        <begin position="276"/>
        <end position="299"/>
    </location>
</feature>
<evidence type="ECO:0000256" key="5">
    <source>
        <dbReference type="ARBA" id="ARBA00022741"/>
    </source>
</evidence>
<sequence>MLVCNKIDKFFKLKKDCIFALKGINISLSSEGLVFIVGKSGSGKTTLMNILGGLEKISDGDVIFKNKSFRNFNESDFNNYRNQSVGFIFQHFNLIDDLTVFQNISIVLELQGKKVDDKVINNILNEVDLAGFGSRNVNELSGGQKQRVAIARAMIKEPDFLIADEPTGALDSVTGEQILRLFSKISKQKLIILVSHDLEMAHKYADRIIELKDGQIIKDQIRKSKNIFVDISDSDVKNKELTNSNLIDSKTISSRFFSKLSFCMAFNNMKTKAISLFFNILLTTSFLALLGFISVMYFFKSSYAIKSVLQNHSAKNFIFSKGLVSNQYFEKFFNMSTMTFDEFNLLKQTNPKVYLQPMISYELTNVKQEYDSDVFFGNVIDFIETSENEKFWNAVGYHKPLNFDKNKIYISRNFYEFLQYYKRSGKLNNISINSKILSQLLDLDKSVVIEMTDDQYIPRIKRYNNFNQDYNKLKLKKKTSFFSTMKRMFLEQYYWVENCFGNQNIVLLPTKVMNEIITPDIIQKGYNEDETFKFCKIIGCTKGLSKTEIDDLVDNYYHLYIKDLSETKNPNLTLSKTPFVSLFNLLETDIKKSILPWIFGAFIALSIFAAIMIIIFTNNSIKLRYKDIGVLRAIGAGKIYILSIFLIEMAIFFLINLGLALTLIKLFLFKANSWFISYFSVPFLMPSGKTYICVFVLGLIFYILVTFIQIIKITIKKPIDIINSR</sequence>
<dbReference type="InterPro" id="IPR017871">
    <property type="entry name" value="ABC_transporter-like_CS"/>
</dbReference>
<keyword evidence="6" id="KW-0067">ATP-binding</keyword>
<keyword evidence="2" id="KW-0813">Transport</keyword>
<evidence type="ECO:0000256" key="3">
    <source>
        <dbReference type="ARBA" id="ARBA00022475"/>
    </source>
</evidence>
<dbReference type="Gene3D" id="3.40.50.300">
    <property type="entry name" value="P-loop containing nucleotide triphosphate hydrolases"/>
    <property type="match status" value="1"/>
</dbReference>
<dbReference type="EMBL" id="AMWZ01000008">
    <property type="protein sequence ID" value="EMR14595.1"/>
    <property type="molecule type" value="Genomic_DNA"/>
</dbReference>
<comment type="similarity">
    <text evidence="9">Belongs to the ABC transporter superfamily. Macrolide exporter (TC 3.A.1.122) family.</text>
</comment>
<dbReference type="InterPro" id="IPR003838">
    <property type="entry name" value="ABC3_permease_C"/>
</dbReference>
<dbReference type="RefSeq" id="WP_004994880.1">
    <property type="nucleotide sequence ID" value="NZ_AMWZ01000008.1"/>
</dbReference>
<gene>
    <name evidence="12" type="primary">phnL2</name>
    <name evidence="12" type="ORF">PNWB_v1c1910</name>
</gene>
<dbReference type="SMART" id="SM00382">
    <property type="entry name" value="AAA"/>
    <property type="match status" value="1"/>
</dbReference>
<evidence type="ECO:0000256" key="6">
    <source>
        <dbReference type="ARBA" id="ARBA00022840"/>
    </source>
</evidence>
<evidence type="ECO:0000313" key="12">
    <source>
        <dbReference type="EMBL" id="EMR14595.1"/>
    </source>
</evidence>
<dbReference type="InterPro" id="IPR027417">
    <property type="entry name" value="P-loop_NTPase"/>
</dbReference>
<keyword evidence="13" id="KW-1185">Reference proteome</keyword>
<evidence type="ECO:0000313" key="13">
    <source>
        <dbReference type="Proteomes" id="UP000014082"/>
    </source>
</evidence>
<keyword evidence="8 10" id="KW-0472">Membrane</keyword>
<accession>A0ABN0J839</accession>
<evidence type="ECO:0000256" key="9">
    <source>
        <dbReference type="ARBA" id="ARBA00038388"/>
    </source>
</evidence>
<evidence type="ECO:0000256" key="10">
    <source>
        <dbReference type="SAM" id="Phobius"/>
    </source>
</evidence>
<name>A0ABN0J839_PEWBP</name>
<feature type="transmembrane region" description="Helical" evidence="10">
    <location>
        <begin position="639"/>
        <end position="668"/>
    </location>
</feature>
<dbReference type="PROSITE" id="PS00211">
    <property type="entry name" value="ABC_TRANSPORTER_1"/>
    <property type="match status" value="1"/>
</dbReference>
<evidence type="ECO:0000256" key="1">
    <source>
        <dbReference type="ARBA" id="ARBA00004429"/>
    </source>
</evidence>
<keyword evidence="3" id="KW-1003">Cell membrane</keyword>
<protein>
    <submittedName>
        <fullName evidence="12">ABC-type transport system, ATPase component</fullName>
    </submittedName>
</protein>
<dbReference type="Pfam" id="PF02687">
    <property type="entry name" value="FtsX"/>
    <property type="match status" value="1"/>
</dbReference>
<evidence type="ECO:0000259" key="11">
    <source>
        <dbReference type="PROSITE" id="PS50893"/>
    </source>
</evidence>